<dbReference type="RefSeq" id="WP_132524869.1">
    <property type="nucleotide sequence ID" value="NZ_SMFV01000001.1"/>
</dbReference>
<dbReference type="GO" id="GO:0042254">
    <property type="term" value="P:ribosome biogenesis"/>
    <property type="evidence" value="ECO:0007669"/>
    <property type="project" value="UniProtKB-KW"/>
</dbReference>
<sequence>MKRRINLNEVTAREPIRVETEIQPKLLELPKEEVSSATSFKLRVEVYKRPVGYGVKGRIEGEVELTCSRCNKKFMERIDRDFAFRLMPTSEITGGEIKSSDLDIKFSDEEVLDLVEVVREQILLNLPVKPLCDEECEVPVYREWEDKKGEQWEKLKALKNKLEKEK</sequence>
<proteinExistence type="inferred from homology"/>
<evidence type="ECO:0000256" key="4">
    <source>
        <dbReference type="ARBA" id="ARBA00022517"/>
    </source>
</evidence>
<dbReference type="Proteomes" id="UP000295777">
    <property type="component" value="Unassembled WGS sequence"/>
</dbReference>
<gene>
    <name evidence="6" type="ORF">CLV27_0183</name>
</gene>
<evidence type="ECO:0000313" key="7">
    <source>
        <dbReference type="Proteomes" id="UP000295777"/>
    </source>
</evidence>
<dbReference type="AlphaFoldDB" id="A0A4R1GPI6"/>
<accession>A0A4R1GPI6</accession>
<evidence type="ECO:0000256" key="2">
    <source>
        <dbReference type="ARBA" id="ARBA00010740"/>
    </source>
</evidence>
<dbReference type="GO" id="GO:0005829">
    <property type="term" value="C:cytosol"/>
    <property type="evidence" value="ECO:0007669"/>
    <property type="project" value="TreeGrafter"/>
</dbReference>
<comment type="function">
    <text evidence="1">Plays a role in synthesis, processing and/or stability of 23S rRNA.</text>
</comment>
<evidence type="ECO:0000256" key="1">
    <source>
        <dbReference type="ARBA" id="ARBA00002868"/>
    </source>
</evidence>
<dbReference type="InterPro" id="IPR039255">
    <property type="entry name" value="YceD_bac"/>
</dbReference>
<protein>
    <recommendedName>
        <fullName evidence="3">Large ribosomal RNA subunit accumulation protein YceD</fullName>
    </recommendedName>
    <alternativeName>
        <fullName evidence="5">23S rRNA accumulation protein YceD</fullName>
    </alternativeName>
</protein>
<keyword evidence="7" id="KW-1185">Reference proteome</keyword>
<dbReference type="PANTHER" id="PTHR38099:SF1">
    <property type="entry name" value="LARGE RIBOSOMAL RNA SUBUNIT ACCUMULATION PROTEIN YCED"/>
    <property type="match status" value="1"/>
</dbReference>
<evidence type="ECO:0000256" key="3">
    <source>
        <dbReference type="ARBA" id="ARBA00015716"/>
    </source>
</evidence>
<organism evidence="6 7">
    <name type="scientific">Phorcysia thermohydrogeniphila</name>
    <dbReference type="NCBI Taxonomy" id="936138"/>
    <lineage>
        <taxon>Bacteria</taxon>
        <taxon>Pseudomonadati</taxon>
        <taxon>Aquificota</taxon>
        <taxon>Aquificia</taxon>
        <taxon>Desulfurobacteriales</taxon>
        <taxon>Desulfurobacteriaceae</taxon>
        <taxon>Phorcysia</taxon>
    </lineage>
</organism>
<dbReference type="EMBL" id="SMFV01000001">
    <property type="protein sequence ID" value="TCK06382.1"/>
    <property type="molecule type" value="Genomic_DNA"/>
</dbReference>
<comment type="caution">
    <text evidence="6">The sequence shown here is derived from an EMBL/GenBank/DDBJ whole genome shotgun (WGS) entry which is preliminary data.</text>
</comment>
<dbReference type="Pfam" id="PF02620">
    <property type="entry name" value="YceD"/>
    <property type="match status" value="1"/>
</dbReference>
<dbReference type="InterPro" id="IPR003772">
    <property type="entry name" value="YceD"/>
</dbReference>
<name>A0A4R1GPI6_9BACT</name>
<evidence type="ECO:0000313" key="6">
    <source>
        <dbReference type="EMBL" id="TCK06382.1"/>
    </source>
</evidence>
<dbReference type="OrthoDB" id="9790372at2"/>
<comment type="similarity">
    <text evidence="2">Belongs to the DUF177 domain family.</text>
</comment>
<evidence type="ECO:0000256" key="5">
    <source>
        <dbReference type="ARBA" id="ARBA00031841"/>
    </source>
</evidence>
<dbReference type="PANTHER" id="PTHR38099">
    <property type="entry name" value="LARGE RIBOSOMAL RNA SUBUNIT ACCUMULATION PROTEIN YCED"/>
    <property type="match status" value="1"/>
</dbReference>
<keyword evidence="4" id="KW-0690">Ribosome biogenesis</keyword>
<reference evidence="6 7" key="1">
    <citation type="submission" date="2019-03" db="EMBL/GenBank/DDBJ databases">
        <title>Genomic Encyclopedia of Archaeal and Bacterial Type Strains, Phase II (KMG-II): from individual species to whole genera.</title>
        <authorList>
            <person name="Goeker M."/>
        </authorList>
    </citation>
    <scope>NUCLEOTIDE SEQUENCE [LARGE SCALE GENOMIC DNA]</scope>
    <source>
        <strain evidence="6 7">DSM 24425</strain>
    </source>
</reference>